<name>A0AAD4US64_PRUDU</name>
<evidence type="ECO:0000256" key="1">
    <source>
        <dbReference type="ARBA" id="ARBA00001974"/>
    </source>
</evidence>
<dbReference type="InterPro" id="IPR051871">
    <property type="entry name" value="GMC_Oxidoreductase-Related"/>
</dbReference>
<evidence type="ECO:0000256" key="2">
    <source>
        <dbReference type="ARBA" id="ARBA00022630"/>
    </source>
</evidence>
<dbReference type="PANTHER" id="PTHR45968">
    <property type="entry name" value="OSJNBA0019K04.7 PROTEIN"/>
    <property type="match status" value="1"/>
</dbReference>
<dbReference type="InterPro" id="IPR007867">
    <property type="entry name" value="GMC_OxRtase_C"/>
</dbReference>
<gene>
    <name evidence="5" type="ORF">L3X38_000079</name>
</gene>
<keyword evidence="2" id="KW-0285">Flavoprotein</keyword>
<proteinExistence type="predicted"/>
<keyword evidence="3" id="KW-0274">FAD</keyword>
<dbReference type="InterPro" id="IPR036188">
    <property type="entry name" value="FAD/NAD-bd_sf"/>
</dbReference>
<dbReference type="Pfam" id="PF05199">
    <property type="entry name" value="GMC_oxred_C"/>
    <property type="match status" value="1"/>
</dbReference>
<dbReference type="Gene3D" id="3.30.410.40">
    <property type="match status" value="1"/>
</dbReference>
<dbReference type="PANTHER" id="PTHR45968:SF23">
    <property type="entry name" value="GLUCOSE-METHANOL-CHOLINE OXIDOREDUCTASE N-TERMINAL DOMAIN-CONTAINING PROTEIN"/>
    <property type="match status" value="1"/>
</dbReference>
<protein>
    <recommendedName>
        <fullName evidence="4">Glucose-methanol-choline oxidoreductase C-terminal domain-containing protein</fullName>
    </recommendedName>
</protein>
<evidence type="ECO:0000313" key="6">
    <source>
        <dbReference type="Proteomes" id="UP001054821"/>
    </source>
</evidence>
<dbReference type="Proteomes" id="UP001054821">
    <property type="component" value="Unassembled WGS sequence"/>
</dbReference>
<dbReference type="Gene3D" id="3.50.50.60">
    <property type="entry name" value="FAD/NAD(P)-binding domain"/>
    <property type="match status" value="1"/>
</dbReference>
<sequence length="111" mass="11981">MTGPAPEFPGNQSVLRLCSDITPMPFGLSLPKNQTDILSFKIFCRGSVATFWHYQGGSIVGKVVDGGLRVMGINALRVVDSSVFNFSPGTNPQATLMMLGRYVGLTMLQAR</sequence>
<feature type="domain" description="Glucose-methanol-choline oxidoreductase C-terminal" evidence="4">
    <location>
        <begin position="42"/>
        <end position="100"/>
    </location>
</feature>
<reference evidence="5 6" key="1">
    <citation type="journal article" date="2022" name="G3 (Bethesda)">
        <title>Whole-genome sequence and methylome profiling of the almond [Prunus dulcis (Mill.) D.A. Webb] cultivar 'Nonpareil'.</title>
        <authorList>
            <person name="D'Amico-Willman K.M."/>
            <person name="Ouma W.Z."/>
            <person name="Meulia T."/>
            <person name="Sideli G.M."/>
            <person name="Gradziel T.M."/>
            <person name="Fresnedo-Ramirez J."/>
        </authorList>
    </citation>
    <scope>NUCLEOTIDE SEQUENCE [LARGE SCALE GENOMIC DNA]</scope>
    <source>
        <strain evidence="5">Clone GOH B32 T37-40</strain>
    </source>
</reference>
<comment type="cofactor">
    <cofactor evidence="1">
        <name>FAD</name>
        <dbReference type="ChEBI" id="CHEBI:57692"/>
    </cofactor>
</comment>
<dbReference type="SUPFAM" id="SSF51905">
    <property type="entry name" value="FAD/NAD(P)-binding domain"/>
    <property type="match status" value="1"/>
</dbReference>
<organism evidence="5 6">
    <name type="scientific">Prunus dulcis</name>
    <name type="common">Almond</name>
    <name type="synonym">Amygdalus dulcis</name>
    <dbReference type="NCBI Taxonomy" id="3755"/>
    <lineage>
        <taxon>Eukaryota</taxon>
        <taxon>Viridiplantae</taxon>
        <taxon>Streptophyta</taxon>
        <taxon>Embryophyta</taxon>
        <taxon>Tracheophyta</taxon>
        <taxon>Spermatophyta</taxon>
        <taxon>Magnoliopsida</taxon>
        <taxon>eudicotyledons</taxon>
        <taxon>Gunneridae</taxon>
        <taxon>Pentapetalae</taxon>
        <taxon>rosids</taxon>
        <taxon>fabids</taxon>
        <taxon>Rosales</taxon>
        <taxon>Rosaceae</taxon>
        <taxon>Amygdaloideae</taxon>
        <taxon>Amygdaleae</taxon>
        <taxon>Prunus</taxon>
    </lineage>
</organism>
<dbReference type="GO" id="GO:0016614">
    <property type="term" value="F:oxidoreductase activity, acting on CH-OH group of donors"/>
    <property type="evidence" value="ECO:0007669"/>
    <property type="project" value="InterPro"/>
</dbReference>
<accession>A0AAD4US64</accession>
<comment type="caution">
    <text evidence="5">The sequence shown here is derived from an EMBL/GenBank/DDBJ whole genome shotgun (WGS) entry which is preliminary data.</text>
</comment>
<dbReference type="AlphaFoldDB" id="A0AAD4US64"/>
<evidence type="ECO:0000313" key="5">
    <source>
        <dbReference type="EMBL" id="KAI5311338.1"/>
    </source>
</evidence>
<evidence type="ECO:0000259" key="4">
    <source>
        <dbReference type="Pfam" id="PF05199"/>
    </source>
</evidence>
<keyword evidence="6" id="KW-1185">Reference proteome</keyword>
<dbReference type="EMBL" id="JAJFAZ020000028">
    <property type="protein sequence ID" value="KAI5311338.1"/>
    <property type="molecule type" value="Genomic_DNA"/>
</dbReference>
<evidence type="ECO:0000256" key="3">
    <source>
        <dbReference type="ARBA" id="ARBA00022827"/>
    </source>
</evidence>